<dbReference type="Proteomes" id="UP001210211">
    <property type="component" value="Unassembled WGS sequence"/>
</dbReference>
<dbReference type="EMBL" id="JAMRDG010000001">
    <property type="protein sequence ID" value="KAJ3709318.1"/>
    <property type="molecule type" value="Genomic_DNA"/>
</dbReference>
<sequence length="356" mass="40563">MSWSELLSELLAAIAEKLTDLGDYLRFRCVCSKWRSATHSLHAPKIKIPWLILPSNPSSSLRHFYSFSEDRFYRFQVPDCARGSNLLCGSASGWLLASRIDNSYLHLINPFTPDADPVLSVFNSSTNLPRSNDINCMSWDWDLSTSWIAITTFVPNRDRGVKSITCCQSYFYILEDKVPVVQIYLEYHRMATIHPPFALTGVHILTADLAVSPDELFLLVRLDGCNLPYSHIFWLDRHKVAAGEKWTEVAGIGDRAIFIDFLHCFLVEAGGATGLKKNCVYSVHSIPSHHNPTLHNFFIQQFDFGDKSCQIVERKLSQYESDASTCTVEASWFMPNLECKHIRDNLARKLRVMTFL</sequence>
<keyword evidence="3" id="KW-1185">Reference proteome</keyword>
<feature type="domain" description="KIB1-4 beta-propeller" evidence="1">
    <location>
        <begin position="64"/>
        <end position="288"/>
    </location>
</feature>
<dbReference type="Gene3D" id="1.20.1280.50">
    <property type="match status" value="1"/>
</dbReference>
<name>A0AAD6F251_9POAL</name>
<accession>A0AAD6F251</accession>
<dbReference type="PANTHER" id="PTHR33110">
    <property type="entry name" value="F-BOX/KELCH-REPEAT PROTEIN-RELATED"/>
    <property type="match status" value="1"/>
</dbReference>
<dbReference type="InterPro" id="IPR005174">
    <property type="entry name" value="KIB1-4_b-propeller"/>
</dbReference>
<evidence type="ECO:0000313" key="3">
    <source>
        <dbReference type="Proteomes" id="UP001210211"/>
    </source>
</evidence>
<evidence type="ECO:0000313" key="2">
    <source>
        <dbReference type="EMBL" id="KAJ3709318.1"/>
    </source>
</evidence>
<evidence type="ECO:0000259" key="1">
    <source>
        <dbReference type="Pfam" id="PF03478"/>
    </source>
</evidence>
<dbReference type="AlphaFoldDB" id="A0AAD6F251"/>
<dbReference type="PANTHER" id="PTHR33110:SF35">
    <property type="entry name" value="OS02G0671200 PROTEIN"/>
    <property type="match status" value="1"/>
</dbReference>
<dbReference type="Pfam" id="PF03478">
    <property type="entry name" value="Beta-prop_KIB1-4"/>
    <property type="match status" value="1"/>
</dbReference>
<gene>
    <name evidence="2" type="ORF">LUZ61_013023</name>
</gene>
<proteinExistence type="predicted"/>
<protein>
    <recommendedName>
        <fullName evidence="1">KIB1-4 beta-propeller domain-containing protein</fullName>
    </recommendedName>
</protein>
<comment type="caution">
    <text evidence="2">The sequence shown here is derived from an EMBL/GenBank/DDBJ whole genome shotgun (WGS) entry which is preliminary data.</text>
</comment>
<reference evidence="2 3" key="1">
    <citation type="journal article" date="2022" name="Cell">
        <title>Repeat-based holocentromeres influence genome architecture and karyotype evolution.</title>
        <authorList>
            <person name="Hofstatter P.G."/>
            <person name="Thangavel G."/>
            <person name="Lux T."/>
            <person name="Neumann P."/>
            <person name="Vondrak T."/>
            <person name="Novak P."/>
            <person name="Zhang M."/>
            <person name="Costa L."/>
            <person name="Castellani M."/>
            <person name="Scott A."/>
            <person name="Toegelov H."/>
            <person name="Fuchs J."/>
            <person name="Mata-Sucre Y."/>
            <person name="Dias Y."/>
            <person name="Vanzela A.L.L."/>
            <person name="Huettel B."/>
            <person name="Almeida C.C.S."/>
            <person name="Simkova H."/>
            <person name="Souza G."/>
            <person name="Pedrosa-Harand A."/>
            <person name="Macas J."/>
            <person name="Mayer K.F.X."/>
            <person name="Houben A."/>
            <person name="Marques A."/>
        </authorList>
    </citation>
    <scope>NUCLEOTIDE SEQUENCE [LARGE SCALE GENOMIC DNA]</scope>
    <source>
        <strain evidence="2">RhyTen1mFocal</strain>
    </source>
</reference>
<organism evidence="2 3">
    <name type="scientific">Rhynchospora tenuis</name>
    <dbReference type="NCBI Taxonomy" id="198213"/>
    <lineage>
        <taxon>Eukaryota</taxon>
        <taxon>Viridiplantae</taxon>
        <taxon>Streptophyta</taxon>
        <taxon>Embryophyta</taxon>
        <taxon>Tracheophyta</taxon>
        <taxon>Spermatophyta</taxon>
        <taxon>Magnoliopsida</taxon>
        <taxon>Liliopsida</taxon>
        <taxon>Poales</taxon>
        <taxon>Cyperaceae</taxon>
        <taxon>Cyperoideae</taxon>
        <taxon>Rhynchosporeae</taxon>
        <taxon>Rhynchospora</taxon>
    </lineage>
</organism>